<dbReference type="Gene3D" id="2.60.40.1730">
    <property type="entry name" value="tricorn interacting facor f3 domain"/>
    <property type="match status" value="1"/>
</dbReference>
<dbReference type="GO" id="GO:0043171">
    <property type="term" value="P:peptide catabolic process"/>
    <property type="evidence" value="ECO:0007669"/>
    <property type="project" value="TreeGrafter"/>
</dbReference>
<evidence type="ECO:0000256" key="7">
    <source>
        <dbReference type="ARBA" id="ARBA00022729"/>
    </source>
</evidence>
<dbReference type="AlphaFoldDB" id="A0A834KKJ9"/>
<dbReference type="PANTHER" id="PTHR11533:SF294">
    <property type="entry name" value="THYROTROPIN-RELEASING HORMONE-DEGRADING ECTOENZYME"/>
    <property type="match status" value="1"/>
</dbReference>
<dbReference type="Pfam" id="PF01433">
    <property type="entry name" value="Peptidase_M1"/>
    <property type="match status" value="1"/>
</dbReference>
<evidence type="ECO:0000256" key="6">
    <source>
        <dbReference type="ARBA" id="ARBA00022723"/>
    </source>
</evidence>
<evidence type="ECO:0000259" key="18">
    <source>
        <dbReference type="Pfam" id="PF17900"/>
    </source>
</evidence>
<dbReference type="Gene3D" id="2.60.40.1910">
    <property type="match status" value="1"/>
</dbReference>
<feature type="domain" description="Peptidase M1 membrane alanine aminopeptidase" evidence="16">
    <location>
        <begin position="181"/>
        <end position="397"/>
    </location>
</feature>
<feature type="binding site" evidence="14">
    <location>
        <position position="252"/>
    </location>
    <ligand>
        <name>Zn(2+)</name>
        <dbReference type="ChEBI" id="CHEBI:29105"/>
        <note>catalytic</note>
    </ligand>
</feature>
<evidence type="ECO:0000256" key="1">
    <source>
        <dbReference type="ARBA" id="ARBA00004609"/>
    </source>
</evidence>
<keyword evidence="4" id="KW-0336">GPI-anchor</keyword>
<evidence type="ECO:0000256" key="9">
    <source>
        <dbReference type="ARBA" id="ARBA00022833"/>
    </source>
</evidence>
<dbReference type="InterPro" id="IPR042097">
    <property type="entry name" value="Aminopeptidase_N-like_N_sf"/>
</dbReference>
<dbReference type="EC" id="3.4.11.-" evidence="15"/>
<gene>
    <name evidence="19" type="ORF">HZH66_002955</name>
</gene>
<name>A0A834KKJ9_VESVU</name>
<dbReference type="PRINTS" id="PR00756">
    <property type="entry name" value="ALADIPTASE"/>
</dbReference>
<keyword evidence="10 15" id="KW-0482">Metalloprotease</keyword>
<dbReference type="InterPro" id="IPR045357">
    <property type="entry name" value="Aminopeptidase_N-like_N"/>
</dbReference>
<keyword evidence="11" id="KW-0472">Membrane</keyword>
<evidence type="ECO:0000256" key="10">
    <source>
        <dbReference type="ARBA" id="ARBA00023049"/>
    </source>
</evidence>
<keyword evidence="5 15" id="KW-0645">Protease</keyword>
<keyword evidence="12" id="KW-0325">Glycoprotein</keyword>
<evidence type="ECO:0000256" key="8">
    <source>
        <dbReference type="ARBA" id="ARBA00022801"/>
    </source>
</evidence>
<dbReference type="GO" id="GO:0006508">
    <property type="term" value="P:proteolysis"/>
    <property type="evidence" value="ECO:0007669"/>
    <property type="project" value="UniProtKB-KW"/>
</dbReference>
<reference evidence="19" key="1">
    <citation type="journal article" date="2020" name="G3 (Bethesda)">
        <title>High-Quality Assemblies for Three Invasive Social Wasps from the &lt;i&gt;Vespula&lt;/i&gt; Genus.</title>
        <authorList>
            <person name="Harrop T.W.R."/>
            <person name="Guhlin J."/>
            <person name="McLaughlin G.M."/>
            <person name="Permina E."/>
            <person name="Stockwell P."/>
            <person name="Gilligan J."/>
            <person name="Le Lec M.F."/>
            <person name="Gruber M.A.M."/>
            <person name="Quinn O."/>
            <person name="Lovegrove M."/>
            <person name="Duncan E.J."/>
            <person name="Remnant E.J."/>
            <person name="Van Eeckhoven J."/>
            <person name="Graham B."/>
            <person name="Knapp R.A."/>
            <person name="Langford K.W."/>
            <person name="Kronenberg Z."/>
            <person name="Press M.O."/>
            <person name="Eacker S.M."/>
            <person name="Wilson-Rankin E.E."/>
            <person name="Purcell J."/>
            <person name="Lester P.J."/>
            <person name="Dearden P.K."/>
        </authorList>
    </citation>
    <scope>NUCLEOTIDE SEQUENCE</scope>
    <source>
        <strain evidence="19">Marl-1</strain>
    </source>
</reference>
<evidence type="ECO:0000256" key="12">
    <source>
        <dbReference type="ARBA" id="ARBA00023180"/>
    </source>
</evidence>
<dbReference type="InterPro" id="IPR014782">
    <property type="entry name" value="Peptidase_M1_dom"/>
</dbReference>
<feature type="binding site" evidence="14">
    <location>
        <position position="271"/>
    </location>
    <ligand>
        <name>Zn(2+)</name>
        <dbReference type="ChEBI" id="CHEBI:29105"/>
        <note>catalytic</note>
    </ligand>
</feature>
<dbReference type="InterPro" id="IPR034016">
    <property type="entry name" value="M1_APN-typ"/>
</dbReference>
<keyword evidence="13" id="KW-0449">Lipoprotein</keyword>
<dbReference type="InterPro" id="IPR027268">
    <property type="entry name" value="Peptidase_M4/M1_CTD_sf"/>
</dbReference>
<dbReference type="Pfam" id="PF11838">
    <property type="entry name" value="ERAP1_C"/>
    <property type="match status" value="1"/>
</dbReference>
<evidence type="ECO:0000256" key="2">
    <source>
        <dbReference type="ARBA" id="ARBA00010136"/>
    </source>
</evidence>
<dbReference type="GO" id="GO:0005737">
    <property type="term" value="C:cytoplasm"/>
    <property type="evidence" value="ECO:0007669"/>
    <property type="project" value="TreeGrafter"/>
</dbReference>
<dbReference type="Gene3D" id="1.10.390.10">
    <property type="entry name" value="Neutral Protease Domain 2"/>
    <property type="match status" value="1"/>
</dbReference>
<dbReference type="GO" id="GO:0005886">
    <property type="term" value="C:plasma membrane"/>
    <property type="evidence" value="ECO:0007669"/>
    <property type="project" value="UniProtKB-SubCell"/>
</dbReference>
<dbReference type="Gene3D" id="1.25.50.20">
    <property type="match status" value="1"/>
</dbReference>
<dbReference type="GO" id="GO:0005615">
    <property type="term" value="C:extracellular space"/>
    <property type="evidence" value="ECO:0007669"/>
    <property type="project" value="TreeGrafter"/>
</dbReference>
<evidence type="ECO:0000256" key="4">
    <source>
        <dbReference type="ARBA" id="ARBA00022622"/>
    </source>
</evidence>
<dbReference type="GO" id="GO:0042277">
    <property type="term" value="F:peptide binding"/>
    <property type="evidence" value="ECO:0007669"/>
    <property type="project" value="TreeGrafter"/>
</dbReference>
<comment type="similarity">
    <text evidence="2 15">Belongs to the peptidase M1 family.</text>
</comment>
<keyword evidence="20" id="KW-1185">Reference proteome</keyword>
<protein>
    <recommendedName>
        <fullName evidence="15">Aminopeptidase</fullName>
        <ecNumber evidence="15">3.4.11.-</ecNumber>
    </recommendedName>
</protein>
<keyword evidence="9 14" id="KW-0862">Zinc</keyword>
<evidence type="ECO:0000256" key="15">
    <source>
        <dbReference type="RuleBase" id="RU364040"/>
    </source>
</evidence>
<keyword evidence="15" id="KW-0031">Aminopeptidase</keyword>
<dbReference type="GO" id="GO:0070006">
    <property type="term" value="F:metalloaminopeptidase activity"/>
    <property type="evidence" value="ECO:0007669"/>
    <property type="project" value="TreeGrafter"/>
</dbReference>
<dbReference type="GO" id="GO:0098552">
    <property type="term" value="C:side of membrane"/>
    <property type="evidence" value="ECO:0007669"/>
    <property type="project" value="UniProtKB-KW"/>
</dbReference>
<sequence length="840" mass="99044">MTMLTNSQNERLFPIEQNYIYEKEFFVVRFTNALQPDCYKLHFKFTGFIHDDTHGFNRRFCTDERQGSCTRYAVTNFKTTFARYIFPCFDEPDMKATFSISIKHQALYIVLSNMPIEKQSLIDEKGNVWTHFQKTPIMSTYLLGIVLLPHDSIRISNHDGTVNVWCRKNWSKVAKLIHEVTEKIKIQLENYTGIIKPIPKIDHVLISNHSSKSSENWGLIVYNEDDIMYVEDPSDTYNVDTVTRLVTHDLVHQWFGNLVGPSWWDHLWLNEAFAHYFQYYFVDKIYQESRVLEIFVVAVQQACALFGDFYSFVQHKRSFKGIYQEPYLGVHAIACRKGSCILRMLSHCISEEIFHKGIVTYLNTFQYDTSTPDRLWKIFEETMNPEKIDIKEMMDTWVKQKGYPLVTAKRDCNTGIIIVTQESFKQFNSDDEEDNEIDDNNDDNNDDAKWWIPINYISRSEANYSSTLPMHWLKPQDENLTINNVNANDWFILNVQQTGYYRVNYDEDNWKKIAEYLDSENYLKIHPLNRAQIIDDSCYMVRTKRLKPTIFLEIIKYLSRETDYIPWYSAFRAFRTFQDYFTFPDSAVFLKPYALKLIDGLLQNVGYDEHPDDDHLTKLKRVEVLELASDLGHLECRKVANAKLIAYIEDPDYNPIPSNLNTWVFTTGMREADEVLFNKFLKRYKSNPSFRTLRYLSGIEDPVLVEKLLKLTLTDDSPILKDDRVEVYRSLMYTSINNVNITIDFIADNWEKISARIEDVDEILDDVVGEITSWDQFHKVKLFIKANELNGKRSIDDVEMVLKKAEKHVSEIFRWMKMQNSLQNIDEKLENLHFTDVQNK</sequence>
<organism evidence="19 20">
    <name type="scientific">Vespula vulgaris</name>
    <name type="common">Yellow jacket</name>
    <name type="synonym">Wasp</name>
    <dbReference type="NCBI Taxonomy" id="7454"/>
    <lineage>
        <taxon>Eukaryota</taxon>
        <taxon>Metazoa</taxon>
        <taxon>Ecdysozoa</taxon>
        <taxon>Arthropoda</taxon>
        <taxon>Hexapoda</taxon>
        <taxon>Insecta</taxon>
        <taxon>Pterygota</taxon>
        <taxon>Neoptera</taxon>
        <taxon>Endopterygota</taxon>
        <taxon>Hymenoptera</taxon>
        <taxon>Apocrita</taxon>
        <taxon>Aculeata</taxon>
        <taxon>Vespoidea</taxon>
        <taxon>Vespidae</taxon>
        <taxon>Vespinae</taxon>
        <taxon>Vespula</taxon>
    </lineage>
</organism>
<proteinExistence type="inferred from homology"/>
<evidence type="ECO:0000256" key="5">
    <source>
        <dbReference type="ARBA" id="ARBA00022670"/>
    </source>
</evidence>
<dbReference type="InterPro" id="IPR050344">
    <property type="entry name" value="Peptidase_M1_aminopeptidases"/>
</dbReference>
<dbReference type="Proteomes" id="UP000614350">
    <property type="component" value="Unassembled WGS sequence"/>
</dbReference>
<feature type="domain" description="ERAP1-like C-terminal" evidence="17">
    <location>
        <begin position="490"/>
        <end position="791"/>
    </location>
</feature>
<keyword evidence="3" id="KW-1003">Cell membrane</keyword>
<keyword evidence="6 14" id="KW-0479">Metal-binding</keyword>
<evidence type="ECO:0000259" key="16">
    <source>
        <dbReference type="Pfam" id="PF01433"/>
    </source>
</evidence>
<dbReference type="GO" id="GO:0008270">
    <property type="term" value="F:zinc ion binding"/>
    <property type="evidence" value="ECO:0007669"/>
    <property type="project" value="UniProtKB-UniRule"/>
</dbReference>
<dbReference type="SUPFAM" id="SSF55486">
    <property type="entry name" value="Metalloproteases ('zincins'), catalytic domain"/>
    <property type="match status" value="1"/>
</dbReference>
<comment type="caution">
    <text evidence="19">The sequence shown here is derived from an EMBL/GenBank/DDBJ whole genome shotgun (WGS) entry which is preliminary data.</text>
</comment>
<evidence type="ECO:0000256" key="13">
    <source>
        <dbReference type="ARBA" id="ARBA00023288"/>
    </source>
</evidence>
<evidence type="ECO:0000259" key="17">
    <source>
        <dbReference type="Pfam" id="PF11838"/>
    </source>
</evidence>
<comment type="cofactor">
    <cofactor evidence="14 15">
        <name>Zn(2+)</name>
        <dbReference type="ChEBI" id="CHEBI:29105"/>
    </cofactor>
    <text evidence="14 15">Binds 1 zinc ion per subunit.</text>
</comment>
<dbReference type="InterPro" id="IPR024571">
    <property type="entry name" value="ERAP1-like_C_dom"/>
</dbReference>
<feature type="domain" description="Aminopeptidase N-like N-terminal" evidence="18">
    <location>
        <begin position="15"/>
        <end position="142"/>
    </location>
</feature>
<dbReference type="Pfam" id="PF17900">
    <property type="entry name" value="Peptidase_M1_N"/>
    <property type="match status" value="1"/>
</dbReference>
<evidence type="ECO:0000256" key="3">
    <source>
        <dbReference type="ARBA" id="ARBA00022475"/>
    </source>
</evidence>
<accession>A0A834KKJ9</accession>
<evidence type="ECO:0000256" key="11">
    <source>
        <dbReference type="ARBA" id="ARBA00023136"/>
    </source>
</evidence>
<dbReference type="InterPro" id="IPR001930">
    <property type="entry name" value="Peptidase_M1"/>
</dbReference>
<evidence type="ECO:0000313" key="19">
    <source>
        <dbReference type="EMBL" id="KAF7408418.1"/>
    </source>
</evidence>
<dbReference type="EMBL" id="JACSEA010000002">
    <property type="protein sequence ID" value="KAF7408418.1"/>
    <property type="molecule type" value="Genomic_DNA"/>
</dbReference>
<keyword evidence="7" id="KW-0732">Signal</keyword>
<dbReference type="PANTHER" id="PTHR11533">
    <property type="entry name" value="PROTEASE M1 ZINC METALLOPROTEASE"/>
    <property type="match status" value="1"/>
</dbReference>
<comment type="subcellular location">
    <subcellularLocation>
        <location evidence="1">Cell membrane</location>
        <topology evidence="1">Lipid-anchor</topology>
        <topology evidence="1">GPI-anchor</topology>
    </subcellularLocation>
</comment>
<evidence type="ECO:0000313" key="20">
    <source>
        <dbReference type="Proteomes" id="UP000614350"/>
    </source>
</evidence>
<evidence type="ECO:0000256" key="14">
    <source>
        <dbReference type="PIRSR" id="PIRSR634016-3"/>
    </source>
</evidence>
<dbReference type="CDD" id="cd09601">
    <property type="entry name" value="M1_APN-Q_like"/>
    <property type="match status" value="1"/>
</dbReference>
<dbReference type="FunFam" id="2.60.40.1910:FF:000008">
    <property type="entry name" value="Aminopeptidase"/>
    <property type="match status" value="1"/>
</dbReference>
<keyword evidence="8 15" id="KW-0378">Hydrolase</keyword>
<dbReference type="SUPFAM" id="SSF63737">
    <property type="entry name" value="Leukotriene A4 hydrolase N-terminal domain"/>
    <property type="match status" value="1"/>
</dbReference>
<feature type="binding site" evidence="14">
    <location>
        <position position="248"/>
    </location>
    <ligand>
        <name>Zn(2+)</name>
        <dbReference type="ChEBI" id="CHEBI:29105"/>
        <note>catalytic</note>
    </ligand>
</feature>